<dbReference type="CDD" id="cd05286">
    <property type="entry name" value="QOR2"/>
    <property type="match status" value="1"/>
</dbReference>
<dbReference type="PANTHER" id="PTHR48106:SF13">
    <property type="entry name" value="QUINONE OXIDOREDUCTASE-RELATED"/>
    <property type="match status" value="1"/>
</dbReference>
<dbReference type="InterPro" id="IPR013149">
    <property type="entry name" value="ADH-like_C"/>
</dbReference>
<evidence type="ECO:0000256" key="1">
    <source>
        <dbReference type="ARBA" id="ARBA00022857"/>
    </source>
</evidence>
<dbReference type="InterPro" id="IPR020843">
    <property type="entry name" value="ER"/>
</dbReference>
<dbReference type="SUPFAM" id="SSF51735">
    <property type="entry name" value="NAD(P)-binding Rossmann-fold domains"/>
    <property type="match status" value="1"/>
</dbReference>
<dbReference type="RefSeq" id="WP_166386242.1">
    <property type="nucleotide sequence ID" value="NZ_BAAATT010000015.1"/>
</dbReference>
<dbReference type="InterPro" id="IPR011032">
    <property type="entry name" value="GroES-like_sf"/>
</dbReference>
<accession>A0A8J3L9N9</accession>
<keyword evidence="2" id="KW-0560">Oxidoreductase</keyword>
<dbReference type="GO" id="GO:0070402">
    <property type="term" value="F:NADPH binding"/>
    <property type="evidence" value="ECO:0007669"/>
    <property type="project" value="TreeGrafter"/>
</dbReference>
<evidence type="ECO:0000313" key="5">
    <source>
        <dbReference type="Proteomes" id="UP000660339"/>
    </source>
</evidence>
<dbReference type="PANTHER" id="PTHR48106">
    <property type="entry name" value="QUINONE OXIDOREDUCTASE PIG3-RELATED"/>
    <property type="match status" value="1"/>
</dbReference>
<dbReference type="InterPro" id="IPR013154">
    <property type="entry name" value="ADH-like_N"/>
</dbReference>
<dbReference type="SMART" id="SM00829">
    <property type="entry name" value="PKS_ER"/>
    <property type="match status" value="1"/>
</dbReference>
<dbReference type="InterPro" id="IPR036291">
    <property type="entry name" value="NAD(P)-bd_dom_sf"/>
</dbReference>
<proteinExistence type="predicted"/>
<dbReference type="Pfam" id="PF00107">
    <property type="entry name" value="ADH_zinc_N"/>
    <property type="match status" value="1"/>
</dbReference>
<dbReference type="Proteomes" id="UP000660339">
    <property type="component" value="Unassembled WGS sequence"/>
</dbReference>
<gene>
    <name evidence="4" type="ORF">Cme02nite_52600</name>
</gene>
<dbReference type="GO" id="GO:0035925">
    <property type="term" value="F:mRNA 3'-UTR AU-rich region binding"/>
    <property type="evidence" value="ECO:0007669"/>
    <property type="project" value="TreeGrafter"/>
</dbReference>
<dbReference type="Gene3D" id="3.40.50.720">
    <property type="entry name" value="NAD(P)-binding Rossmann-like Domain"/>
    <property type="match status" value="1"/>
</dbReference>
<dbReference type="InterPro" id="IPR047618">
    <property type="entry name" value="QOR-like"/>
</dbReference>
<organism evidence="4 5">
    <name type="scientific">Catellatospora methionotrophica</name>
    <dbReference type="NCBI Taxonomy" id="121620"/>
    <lineage>
        <taxon>Bacteria</taxon>
        <taxon>Bacillati</taxon>
        <taxon>Actinomycetota</taxon>
        <taxon>Actinomycetes</taxon>
        <taxon>Micromonosporales</taxon>
        <taxon>Micromonosporaceae</taxon>
        <taxon>Catellatospora</taxon>
    </lineage>
</organism>
<dbReference type="EMBL" id="BONJ01000029">
    <property type="protein sequence ID" value="GIG16928.1"/>
    <property type="molecule type" value="Genomic_DNA"/>
</dbReference>
<name>A0A8J3L9N9_9ACTN</name>
<sequence>MEAVQITQYGDADVLTPTDAELPVPGPGQAVVEIAATGVNFIDVYHRMGRYPTPLPFTPGVEAAGRVVAVGSEVTGTAVGDRVGWVMVPGAYAQAAAVPVDRLVPLPDGVSDETAAAVLLQGMTAHFLTHDVYQVRAGDTVLVHAAAGGMGLLLTQLVTHLGGRVIGTVSTEAKEHQARVAGAAEVIRYDQVDDLADRVRALTGGEGVAAVYDGVGASTFDASLASLRRRGVLALYGAASGPVPPVDPLRLMAAGSAVLTRPTLGDFVVTRQELLERATDVLSQVDAGTLHVSIGGRYPLAEAARAHDDLTSRRTTGKLLLIP</sequence>
<dbReference type="GO" id="GO:0003960">
    <property type="term" value="F:quinone reductase (NADPH) activity"/>
    <property type="evidence" value="ECO:0007669"/>
    <property type="project" value="InterPro"/>
</dbReference>
<evidence type="ECO:0000256" key="2">
    <source>
        <dbReference type="ARBA" id="ARBA00023002"/>
    </source>
</evidence>
<dbReference type="GO" id="GO:0005829">
    <property type="term" value="C:cytosol"/>
    <property type="evidence" value="ECO:0007669"/>
    <property type="project" value="TreeGrafter"/>
</dbReference>
<dbReference type="Pfam" id="PF08240">
    <property type="entry name" value="ADH_N"/>
    <property type="match status" value="1"/>
</dbReference>
<reference evidence="4" key="1">
    <citation type="submission" date="2021-01" db="EMBL/GenBank/DDBJ databases">
        <title>Whole genome shotgun sequence of Catellatospora methionotrophica NBRC 14553.</title>
        <authorList>
            <person name="Komaki H."/>
            <person name="Tamura T."/>
        </authorList>
    </citation>
    <scope>NUCLEOTIDE SEQUENCE</scope>
    <source>
        <strain evidence="4">NBRC 14553</strain>
    </source>
</reference>
<keyword evidence="1" id="KW-0521">NADP</keyword>
<protein>
    <submittedName>
        <fullName evidence="4">Quinone oxidoreductase</fullName>
    </submittedName>
</protein>
<evidence type="ECO:0000313" key="4">
    <source>
        <dbReference type="EMBL" id="GIG16928.1"/>
    </source>
</evidence>
<evidence type="ECO:0000259" key="3">
    <source>
        <dbReference type="SMART" id="SM00829"/>
    </source>
</evidence>
<dbReference type="FunFam" id="3.40.50.720:FF:000053">
    <property type="entry name" value="Quinone oxidoreductase 1"/>
    <property type="match status" value="1"/>
</dbReference>
<dbReference type="AlphaFoldDB" id="A0A8J3L9N9"/>
<comment type="caution">
    <text evidence="4">The sequence shown here is derived from an EMBL/GenBank/DDBJ whole genome shotgun (WGS) entry which is preliminary data.</text>
</comment>
<feature type="domain" description="Enoyl reductase (ER)" evidence="3">
    <location>
        <begin position="10"/>
        <end position="321"/>
    </location>
</feature>
<keyword evidence="5" id="KW-1185">Reference proteome</keyword>
<dbReference type="SUPFAM" id="SSF50129">
    <property type="entry name" value="GroES-like"/>
    <property type="match status" value="1"/>
</dbReference>
<dbReference type="Gene3D" id="3.90.180.10">
    <property type="entry name" value="Medium-chain alcohol dehydrogenases, catalytic domain"/>
    <property type="match status" value="1"/>
</dbReference>